<dbReference type="InterPro" id="IPR057179">
    <property type="entry name" value="DUF7857"/>
</dbReference>
<evidence type="ECO:0000256" key="1">
    <source>
        <dbReference type="SAM" id="MobiDB-lite"/>
    </source>
</evidence>
<feature type="region of interest" description="Disordered" evidence="1">
    <location>
        <begin position="1"/>
        <end position="156"/>
    </location>
</feature>
<dbReference type="AlphaFoldDB" id="A0ABD5WMP7"/>
<dbReference type="GeneID" id="79304926"/>
<dbReference type="Pfam" id="PF25256">
    <property type="entry name" value="DUF7857"/>
    <property type="match status" value="1"/>
</dbReference>
<evidence type="ECO:0000313" key="3">
    <source>
        <dbReference type="Proteomes" id="UP001596407"/>
    </source>
</evidence>
<sequence>MGRRRIRGRRRTGGRRALGYASPASPAEPPAELVWTERAGESERGATRDSDALAGDATPEGVVRALGDPRPPADAVPSSDAMHSVSDSDVSLPESVESWFSNVENRAERSESPLAAPEDRPALASLARRIRRLRGEGSRPRPSSESRGPRDSRRSR</sequence>
<keyword evidence="3" id="KW-1185">Reference proteome</keyword>
<gene>
    <name evidence="2" type="ORF">ACFQJ6_18255</name>
</gene>
<feature type="compositionally biased region" description="Basic and acidic residues" evidence="1">
    <location>
        <begin position="38"/>
        <end position="51"/>
    </location>
</feature>
<reference evidence="2 3" key="1">
    <citation type="journal article" date="2019" name="Int. J. Syst. Evol. Microbiol.">
        <title>The Global Catalogue of Microorganisms (GCM) 10K type strain sequencing project: providing services to taxonomists for standard genome sequencing and annotation.</title>
        <authorList>
            <consortium name="The Broad Institute Genomics Platform"/>
            <consortium name="The Broad Institute Genome Sequencing Center for Infectious Disease"/>
            <person name="Wu L."/>
            <person name="Ma J."/>
        </authorList>
    </citation>
    <scope>NUCLEOTIDE SEQUENCE [LARGE SCALE GENOMIC DNA]</scope>
    <source>
        <strain evidence="2 3">DT72</strain>
    </source>
</reference>
<feature type="compositionally biased region" description="Basic and acidic residues" evidence="1">
    <location>
        <begin position="133"/>
        <end position="156"/>
    </location>
</feature>
<name>A0ABD5WMP7_9EURY</name>
<organism evidence="2 3">
    <name type="scientific">Halorussus caseinilyticus</name>
    <dbReference type="NCBI Taxonomy" id="3034025"/>
    <lineage>
        <taxon>Archaea</taxon>
        <taxon>Methanobacteriati</taxon>
        <taxon>Methanobacteriota</taxon>
        <taxon>Stenosarchaea group</taxon>
        <taxon>Halobacteria</taxon>
        <taxon>Halobacteriales</taxon>
        <taxon>Haladaptataceae</taxon>
        <taxon>Halorussus</taxon>
    </lineage>
</organism>
<proteinExistence type="predicted"/>
<feature type="compositionally biased region" description="Basic and acidic residues" evidence="1">
    <location>
        <begin position="105"/>
        <end position="121"/>
    </location>
</feature>
<accession>A0ABD5WMP7</accession>
<dbReference type="RefSeq" id="WP_276280298.1">
    <property type="nucleotide sequence ID" value="NZ_CP119809.1"/>
</dbReference>
<dbReference type="EMBL" id="JBHSZH010000005">
    <property type="protein sequence ID" value="MFC7081751.1"/>
    <property type="molecule type" value="Genomic_DNA"/>
</dbReference>
<evidence type="ECO:0000313" key="2">
    <source>
        <dbReference type="EMBL" id="MFC7081751.1"/>
    </source>
</evidence>
<feature type="compositionally biased region" description="Basic residues" evidence="1">
    <location>
        <begin position="1"/>
        <end position="14"/>
    </location>
</feature>
<comment type="caution">
    <text evidence="2">The sequence shown here is derived from an EMBL/GenBank/DDBJ whole genome shotgun (WGS) entry which is preliminary data.</text>
</comment>
<protein>
    <submittedName>
        <fullName evidence="2">Uncharacterized protein</fullName>
    </submittedName>
</protein>
<dbReference type="Proteomes" id="UP001596407">
    <property type="component" value="Unassembled WGS sequence"/>
</dbReference>